<feature type="non-terminal residue" evidence="1">
    <location>
        <position position="53"/>
    </location>
</feature>
<protein>
    <submittedName>
        <fullName evidence="1">Uncharacterized protein</fullName>
    </submittedName>
</protein>
<evidence type="ECO:0000313" key="2">
    <source>
        <dbReference type="EMBL" id="CAF4494432.1"/>
    </source>
</evidence>
<evidence type="ECO:0000313" key="3">
    <source>
        <dbReference type="Proteomes" id="UP000676336"/>
    </source>
</evidence>
<evidence type="ECO:0000313" key="1">
    <source>
        <dbReference type="EMBL" id="CAF4491560.1"/>
    </source>
</evidence>
<organism evidence="1 3">
    <name type="scientific">Rotaria magnacalcarata</name>
    <dbReference type="NCBI Taxonomy" id="392030"/>
    <lineage>
        <taxon>Eukaryota</taxon>
        <taxon>Metazoa</taxon>
        <taxon>Spiralia</taxon>
        <taxon>Gnathifera</taxon>
        <taxon>Rotifera</taxon>
        <taxon>Eurotatoria</taxon>
        <taxon>Bdelloidea</taxon>
        <taxon>Philodinida</taxon>
        <taxon>Philodinidae</taxon>
        <taxon>Rotaria</taxon>
    </lineage>
</organism>
<sequence>MPSIFDEILAGCPTHIRDEAVLPFNAIQKYLILADYDRLFHSILSFLHTNNES</sequence>
<gene>
    <name evidence="1" type="ORF">SMN809_LOCUS34501</name>
    <name evidence="2" type="ORF">SMN809_LOCUS34633</name>
</gene>
<proteinExistence type="predicted"/>
<dbReference type="Proteomes" id="UP000676336">
    <property type="component" value="Unassembled WGS sequence"/>
</dbReference>
<name>A0A8S2XEX3_9BILA</name>
<dbReference type="EMBL" id="CAJOBI010080030">
    <property type="protein sequence ID" value="CAF4494432.1"/>
    <property type="molecule type" value="Genomic_DNA"/>
</dbReference>
<reference evidence="1" key="1">
    <citation type="submission" date="2021-02" db="EMBL/GenBank/DDBJ databases">
        <authorList>
            <person name="Nowell W R."/>
        </authorList>
    </citation>
    <scope>NUCLEOTIDE SEQUENCE</scope>
</reference>
<accession>A0A8S2XEX3</accession>
<comment type="caution">
    <text evidence="1">The sequence shown here is derived from an EMBL/GenBank/DDBJ whole genome shotgun (WGS) entry which is preliminary data.</text>
</comment>
<dbReference type="AlphaFoldDB" id="A0A8S2XEX3"/>
<dbReference type="EMBL" id="CAJOBI010079393">
    <property type="protein sequence ID" value="CAF4491560.1"/>
    <property type="molecule type" value="Genomic_DNA"/>
</dbReference>